<reference evidence="1" key="1">
    <citation type="submission" date="2020-04" db="EMBL/GenBank/DDBJ databases">
        <authorList>
            <person name="Chiriac C."/>
            <person name="Salcher M."/>
            <person name="Ghai R."/>
            <person name="Kavagutti S V."/>
        </authorList>
    </citation>
    <scope>NUCLEOTIDE SEQUENCE</scope>
</reference>
<proteinExistence type="predicted"/>
<organism evidence="1">
    <name type="scientific">uncultured Caudovirales phage</name>
    <dbReference type="NCBI Taxonomy" id="2100421"/>
    <lineage>
        <taxon>Viruses</taxon>
        <taxon>Duplodnaviria</taxon>
        <taxon>Heunggongvirae</taxon>
        <taxon>Uroviricota</taxon>
        <taxon>Caudoviricetes</taxon>
        <taxon>Peduoviridae</taxon>
        <taxon>Maltschvirus</taxon>
        <taxon>Maltschvirus maltsch</taxon>
    </lineage>
</organism>
<dbReference type="Gene3D" id="1.10.30.50">
    <property type="match status" value="1"/>
</dbReference>
<dbReference type="CDD" id="cd00085">
    <property type="entry name" value="HNHc"/>
    <property type="match status" value="1"/>
</dbReference>
<dbReference type="EMBL" id="LR796637">
    <property type="protein sequence ID" value="CAB4156419.1"/>
    <property type="molecule type" value="Genomic_DNA"/>
</dbReference>
<name>A0A6J5NBE9_9CAUD</name>
<sequence length="124" mass="14115">MAKPKLKVGDEVRFQVFYRANYLCEKCGGQADTFGWSVHHRVPRRMGGSRNADLHLPANLILLCGSGVTGCHGWVESHRDSARERGFLLYKVESAEEIPFIDDKGKAWSIYNDGEKWEFDINRA</sequence>
<dbReference type="InterPro" id="IPR003615">
    <property type="entry name" value="HNH_nuc"/>
</dbReference>
<gene>
    <name evidence="1" type="ORF">UFOVP655_56</name>
</gene>
<accession>A0A6J5NBE9</accession>
<protein>
    <submittedName>
        <fullName evidence="1">HNHc domain containing protein</fullName>
    </submittedName>
</protein>
<evidence type="ECO:0000313" key="1">
    <source>
        <dbReference type="EMBL" id="CAB4156419.1"/>
    </source>
</evidence>